<gene>
    <name evidence="1" type="ORF">PVBG_02653</name>
</gene>
<proteinExistence type="predicted"/>
<sequence length="190" mass="21086">MSCLPPHACGRGYYIVYSRSFRQRWRTRGQGGKKNVCTSVSKYTYICICIFICIFICCARSFPEPHPFMEAAPSSFVKSFKGKGSHPKSGFVAFVRRLRGGFCDGFCDGFCEAAPLTYTFALREALYTLSSNCCDALTPSRSSFVVDTTHTPWALNSKAANSPSWGECPNRSLIPLRRDPPSGLSITIQM</sequence>
<dbReference type="Proteomes" id="UP000053327">
    <property type="component" value="Unassembled WGS sequence"/>
</dbReference>
<dbReference type="EMBL" id="KQ234770">
    <property type="protein sequence ID" value="KMZ88192.1"/>
    <property type="molecule type" value="Genomic_DNA"/>
</dbReference>
<evidence type="ECO:0000313" key="1">
    <source>
        <dbReference type="EMBL" id="KMZ88192.1"/>
    </source>
</evidence>
<accession>A0A0J9T0S5</accession>
<dbReference type="AlphaFoldDB" id="A0A0J9T0S5"/>
<reference evidence="1 2" key="1">
    <citation type="submission" date="2011-08" db="EMBL/GenBank/DDBJ databases">
        <title>The Genome Sequence of Plasmodium vivax Brazil I.</title>
        <authorList>
            <consortium name="The Broad Institute Genome Sequencing Platform"/>
            <consortium name="The Broad Institute Genome Sequencing Center for Infectious Disease"/>
            <person name="Neafsey D."/>
            <person name="Carlton J."/>
            <person name="Barnwell J."/>
            <person name="Collins W."/>
            <person name="Escalante A."/>
            <person name="Mullikin J."/>
            <person name="Saul A."/>
            <person name="Guigo R."/>
            <person name="Camara F."/>
            <person name="Young S.K."/>
            <person name="Zeng Q."/>
            <person name="Gargeya S."/>
            <person name="Fitzgerald M."/>
            <person name="Haas B."/>
            <person name="Abouelleil A."/>
            <person name="Alvarado L."/>
            <person name="Arachchi H.M."/>
            <person name="Berlin A."/>
            <person name="Brown A."/>
            <person name="Chapman S.B."/>
            <person name="Chen Z."/>
            <person name="Dunbar C."/>
            <person name="Freedman E."/>
            <person name="Gearin G."/>
            <person name="Gellesch M."/>
            <person name="Goldberg J."/>
            <person name="Griggs A."/>
            <person name="Gujja S."/>
            <person name="Heiman D."/>
            <person name="Howarth C."/>
            <person name="Larson L."/>
            <person name="Lui A."/>
            <person name="MacDonald P.J.P."/>
            <person name="Montmayeur A."/>
            <person name="Murphy C."/>
            <person name="Neiman D."/>
            <person name="Pearson M."/>
            <person name="Priest M."/>
            <person name="Roberts A."/>
            <person name="Saif S."/>
            <person name="Shea T."/>
            <person name="Shenoy N."/>
            <person name="Sisk P."/>
            <person name="Stolte C."/>
            <person name="Sykes S."/>
            <person name="Wortman J."/>
            <person name="Nusbaum C."/>
            <person name="Birren B."/>
        </authorList>
    </citation>
    <scope>NUCLEOTIDE SEQUENCE [LARGE SCALE GENOMIC DNA]</scope>
    <source>
        <strain evidence="1 2">Brazil I</strain>
    </source>
</reference>
<organism evidence="1 2">
    <name type="scientific">Plasmodium vivax (strain Brazil I)</name>
    <dbReference type="NCBI Taxonomy" id="1033975"/>
    <lineage>
        <taxon>Eukaryota</taxon>
        <taxon>Sar</taxon>
        <taxon>Alveolata</taxon>
        <taxon>Apicomplexa</taxon>
        <taxon>Aconoidasida</taxon>
        <taxon>Haemosporida</taxon>
        <taxon>Plasmodiidae</taxon>
        <taxon>Plasmodium</taxon>
        <taxon>Plasmodium (Plasmodium)</taxon>
    </lineage>
</organism>
<name>A0A0J9T0S5_PLAV1</name>
<evidence type="ECO:0000313" key="2">
    <source>
        <dbReference type="Proteomes" id="UP000053327"/>
    </source>
</evidence>
<protein>
    <submittedName>
        <fullName evidence="1">Uncharacterized protein</fullName>
    </submittedName>
</protein>